<evidence type="ECO:0000313" key="3">
    <source>
        <dbReference type="Proteomes" id="UP001057474"/>
    </source>
</evidence>
<gene>
    <name evidence="2" type="ORF">J2N86_11305</name>
</gene>
<sequence>MGKIISHCPSCESNQVEVVKMACSSCRMTFEGSFSIPKLLQLPEADLQFILDFVLSSGSLKEMAKLQSVSYPTLRNRLNNLIDSIHALENARQTSKEDILQQLEAGKITAKEATLLLINV</sequence>
<dbReference type="InterPro" id="IPR018658">
    <property type="entry name" value="DUF2089"/>
</dbReference>
<evidence type="ECO:0000313" key="2">
    <source>
        <dbReference type="EMBL" id="USQ13268.1"/>
    </source>
</evidence>
<reference evidence="2" key="1">
    <citation type="submission" date="2021-03" db="EMBL/GenBank/DDBJ databases">
        <title>Legionella lytica PCM 2298.</title>
        <authorList>
            <person name="Koper P."/>
        </authorList>
    </citation>
    <scope>NUCLEOTIDE SEQUENCE</scope>
    <source>
        <strain evidence="2">PCM 2298</strain>
    </source>
</reference>
<dbReference type="RefSeq" id="WP_252579570.1">
    <property type="nucleotide sequence ID" value="NZ_CP071527.1"/>
</dbReference>
<dbReference type="Proteomes" id="UP001057474">
    <property type="component" value="Chromosome"/>
</dbReference>
<proteinExistence type="predicted"/>
<accession>A0ABY4Y7B6</accession>
<dbReference type="Pfam" id="PF09862">
    <property type="entry name" value="DUF2089"/>
    <property type="match status" value="1"/>
</dbReference>
<feature type="domain" description="DUF2089" evidence="1">
    <location>
        <begin position="42"/>
        <end position="85"/>
    </location>
</feature>
<organism evidence="2 3">
    <name type="scientific">Legionella lytica</name>
    <dbReference type="NCBI Taxonomy" id="96232"/>
    <lineage>
        <taxon>Bacteria</taxon>
        <taxon>Pseudomonadati</taxon>
        <taxon>Pseudomonadota</taxon>
        <taxon>Gammaproteobacteria</taxon>
        <taxon>Legionellales</taxon>
        <taxon>Legionellaceae</taxon>
        <taxon>Legionella</taxon>
    </lineage>
</organism>
<dbReference type="EMBL" id="CP071527">
    <property type="protein sequence ID" value="USQ13268.1"/>
    <property type="molecule type" value="Genomic_DNA"/>
</dbReference>
<keyword evidence="3" id="KW-1185">Reference proteome</keyword>
<evidence type="ECO:0000259" key="1">
    <source>
        <dbReference type="Pfam" id="PF09862"/>
    </source>
</evidence>
<name>A0ABY4Y7B6_9GAMM</name>
<protein>
    <submittedName>
        <fullName evidence="2">DUF2089 family protein</fullName>
    </submittedName>
</protein>